<name>A0AA46I6I2_9FUSO</name>
<evidence type="ECO:0000313" key="2">
    <source>
        <dbReference type="Proteomes" id="UP000294678"/>
    </source>
</evidence>
<reference evidence="1 2" key="1">
    <citation type="submission" date="2019-03" db="EMBL/GenBank/DDBJ databases">
        <title>Genomic Encyclopedia of Type Strains, Phase IV (KMG-IV): sequencing the most valuable type-strain genomes for metagenomic binning, comparative biology and taxonomic classification.</title>
        <authorList>
            <person name="Goeker M."/>
        </authorList>
    </citation>
    <scope>NUCLEOTIDE SEQUENCE [LARGE SCALE GENOMIC DNA]</scope>
    <source>
        <strain evidence="1 2">DSM 100055</strain>
    </source>
</reference>
<dbReference type="EMBL" id="SOBG01000002">
    <property type="protein sequence ID" value="TDT71816.1"/>
    <property type="molecule type" value="Genomic_DNA"/>
</dbReference>
<gene>
    <name evidence="1" type="ORF">EV215_0504</name>
</gene>
<evidence type="ECO:0000313" key="1">
    <source>
        <dbReference type="EMBL" id="TDT71816.1"/>
    </source>
</evidence>
<dbReference type="RefSeq" id="WP_134112410.1">
    <property type="nucleotide sequence ID" value="NZ_SOBG01000002.1"/>
</dbReference>
<proteinExistence type="predicted"/>
<comment type="caution">
    <text evidence="1">The sequence shown here is derived from an EMBL/GenBank/DDBJ whole genome shotgun (WGS) entry which is preliminary data.</text>
</comment>
<dbReference type="AlphaFoldDB" id="A0AA46I6I2"/>
<keyword evidence="2" id="KW-1185">Reference proteome</keyword>
<protein>
    <submittedName>
        <fullName evidence="1">Uncharacterized protein</fullName>
    </submittedName>
</protein>
<dbReference type="Proteomes" id="UP000294678">
    <property type="component" value="Unassembled WGS sequence"/>
</dbReference>
<organism evidence="1 2">
    <name type="scientific">Hypnocyclicus thermotrophus</name>
    <dbReference type="NCBI Taxonomy" id="1627895"/>
    <lineage>
        <taxon>Bacteria</taxon>
        <taxon>Fusobacteriati</taxon>
        <taxon>Fusobacteriota</taxon>
        <taxon>Fusobacteriia</taxon>
        <taxon>Fusobacteriales</taxon>
        <taxon>Fusobacteriaceae</taxon>
        <taxon>Hypnocyclicus</taxon>
    </lineage>
</organism>
<sequence>MEIKKLKENFFKDLLKKGFTETTIVTHRKNIEFIPEEILLDIDRIIEYLKENFNNTNKTDVNKMIATLKRLFSYLYKNSDISKYKEAKLKLLHYKELVSK</sequence>
<accession>A0AA46I6I2</accession>